<dbReference type="GeneID" id="56084868"/>
<protein>
    <submittedName>
        <fullName evidence="2">Aminopeptidase</fullName>
    </submittedName>
</protein>
<gene>
    <name evidence="2" type="ORF">HZS54_19725</name>
</gene>
<dbReference type="KEGG" id="hpel:HZS54_19725"/>
<keyword evidence="2" id="KW-0645">Protease</keyword>
<evidence type="ECO:0000313" key="2">
    <source>
        <dbReference type="EMBL" id="QLH83723.1"/>
    </source>
</evidence>
<sequence length="212" mass="23973">MVDSDEGASGDAGDERAGESAEYVEGVDGAGLVDASPDSLTLTPQQHERLKTHLHGERLNDIQYSDRRYLVVGRGGDDGPGRRRRRVRDQLDDRREATAFMLEDFGLSGDEIDLWAPAFEILCEQATHVVGVLEDYDGGHVWELGYLYHEQSRVRDALWLLKRAYESDERRRERYDNGMAAAHLAALERAAGERVVHWRGESDLRRAVREVP</sequence>
<feature type="region of interest" description="Disordered" evidence="1">
    <location>
        <begin position="1"/>
        <end position="40"/>
    </location>
</feature>
<name>A0A7D5P8Z6_9EURY</name>
<dbReference type="GO" id="GO:0004177">
    <property type="term" value="F:aminopeptidase activity"/>
    <property type="evidence" value="ECO:0007669"/>
    <property type="project" value="UniProtKB-KW"/>
</dbReference>
<dbReference type="EMBL" id="CP058909">
    <property type="protein sequence ID" value="QLH83723.1"/>
    <property type="molecule type" value="Genomic_DNA"/>
</dbReference>
<dbReference type="AlphaFoldDB" id="A0A7D5P8Z6"/>
<keyword evidence="3" id="KW-1185">Reference proteome</keyword>
<reference evidence="2 3" key="1">
    <citation type="submission" date="2020-07" db="EMBL/GenBank/DDBJ databases">
        <title>Halosimplex litoreum sp. nov. and Halosimplex rubrum sp. nov., isolated from different salt environments.</title>
        <authorList>
            <person name="Cui H."/>
        </authorList>
    </citation>
    <scope>NUCLEOTIDE SEQUENCE [LARGE SCALE GENOMIC DNA]</scope>
    <source>
        <strain evidence="2 3">R2</strain>
    </source>
</reference>
<evidence type="ECO:0000313" key="3">
    <source>
        <dbReference type="Proteomes" id="UP000509346"/>
    </source>
</evidence>
<dbReference type="InterPro" id="IPR058483">
    <property type="entry name" value="DUF8170"/>
</dbReference>
<organism evidence="2 3">
    <name type="scientific">Halosimplex pelagicum</name>
    <dbReference type="NCBI Taxonomy" id="869886"/>
    <lineage>
        <taxon>Archaea</taxon>
        <taxon>Methanobacteriati</taxon>
        <taxon>Methanobacteriota</taxon>
        <taxon>Stenosarchaea group</taxon>
        <taxon>Halobacteria</taxon>
        <taxon>Halobacteriales</taxon>
        <taxon>Haloarculaceae</taxon>
        <taxon>Halosimplex</taxon>
    </lineage>
</organism>
<dbReference type="RefSeq" id="WP_179918765.1">
    <property type="nucleotide sequence ID" value="NZ_CP058909.1"/>
</dbReference>
<feature type="region of interest" description="Disordered" evidence="1">
    <location>
        <begin position="71"/>
        <end position="90"/>
    </location>
</feature>
<dbReference type="Pfam" id="PF26508">
    <property type="entry name" value="DUF8170"/>
    <property type="match status" value="1"/>
</dbReference>
<keyword evidence="2" id="KW-0031">Aminopeptidase</keyword>
<feature type="compositionally biased region" description="Basic and acidic residues" evidence="1">
    <location>
        <begin position="71"/>
        <end position="81"/>
    </location>
</feature>
<keyword evidence="2" id="KW-0378">Hydrolase</keyword>
<dbReference type="Proteomes" id="UP000509346">
    <property type="component" value="Chromosome"/>
</dbReference>
<dbReference type="OrthoDB" id="275495at2157"/>
<accession>A0A7D5P8Z6</accession>
<proteinExistence type="predicted"/>
<evidence type="ECO:0000256" key="1">
    <source>
        <dbReference type="SAM" id="MobiDB-lite"/>
    </source>
</evidence>